<reference evidence="1" key="1">
    <citation type="submission" date="2022-02" db="EMBL/GenBank/DDBJ databases">
        <title>Plant Genome Project.</title>
        <authorList>
            <person name="Zhang R.-G."/>
        </authorList>
    </citation>
    <scope>NUCLEOTIDE SEQUENCE</scope>
    <source>
        <strain evidence="1">AT1</strain>
    </source>
</reference>
<evidence type="ECO:0000313" key="2">
    <source>
        <dbReference type="Proteomes" id="UP001062846"/>
    </source>
</evidence>
<organism evidence="1 2">
    <name type="scientific">Rhododendron molle</name>
    <name type="common">Chinese azalea</name>
    <name type="synonym">Azalea mollis</name>
    <dbReference type="NCBI Taxonomy" id="49168"/>
    <lineage>
        <taxon>Eukaryota</taxon>
        <taxon>Viridiplantae</taxon>
        <taxon>Streptophyta</taxon>
        <taxon>Embryophyta</taxon>
        <taxon>Tracheophyta</taxon>
        <taxon>Spermatophyta</taxon>
        <taxon>Magnoliopsida</taxon>
        <taxon>eudicotyledons</taxon>
        <taxon>Gunneridae</taxon>
        <taxon>Pentapetalae</taxon>
        <taxon>asterids</taxon>
        <taxon>Ericales</taxon>
        <taxon>Ericaceae</taxon>
        <taxon>Ericoideae</taxon>
        <taxon>Rhodoreae</taxon>
        <taxon>Rhododendron</taxon>
    </lineage>
</organism>
<name>A0ACC0M7J6_RHOML</name>
<dbReference type="EMBL" id="CM046397">
    <property type="protein sequence ID" value="KAI8536864.1"/>
    <property type="molecule type" value="Genomic_DNA"/>
</dbReference>
<gene>
    <name evidence="1" type="ORF">RHMOL_Rhmol10G0289400</name>
</gene>
<comment type="caution">
    <text evidence="1">The sequence shown here is derived from an EMBL/GenBank/DDBJ whole genome shotgun (WGS) entry which is preliminary data.</text>
</comment>
<evidence type="ECO:0000313" key="1">
    <source>
        <dbReference type="EMBL" id="KAI8536864.1"/>
    </source>
</evidence>
<dbReference type="Proteomes" id="UP001062846">
    <property type="component" value="Chromosome 10"/>
</dbReference>
<keyword evidence="2" id="KW-1185">Reference proteome</keyword>
<accession>A0ACC0M7J6</accession>
<protein>
    <submittedName>
        <fullName evidence="1">Uncharacterized protein</fullName>
    </submittedName>
</protein>
<proteinExistence type="predicted"/>
<sequence length="79" mass="8794">MVREREEAKSNGCRSSAGKDLSAPDHHERHSPLLPSPTSPCSSDSHARRSMEKRRIRSVLPREKGNDSMLPPGKLFGFP</sequence>